<feature type="transmembrane region" description="Helical" evidence="5">
    <location>
        <begin position="101"/>
        <end position="117"/>
    </location>
</feature>
<dbReference type="GO" id="GO:0052621">
    <property type="term" value="F:diguanylate cyclase activity"/>
    <property type="evidence" value="ECO:0007669"/>
    <property type="project" value="UniProtKB-EC"/>
</dbReference>
<keyword evidence="8" id="KW-1185">Reference proteome</keyword>
<feature type="transmembrane region" description="Helical" evidence="5">
    <location>
        <begin position="160"/>
        <end position="178"/>
    </location>
</feature>
<feature type="transmembrane region" description="Helical" evidence="5">
    <location>
        <begin position="76"/>
        <end position="95"/>
    </location>
</feature>
<dbReference type="AlphaFoldDB" id="A0A7D5H689"/>
<accession>A0A7D5H689</accession>
<comment type="cofactor">
    <cofactor evidence="1">
        <name>Mg(2+)</name>
        <dbReference type="ChEBI" id="CHEBI:18420"/>
    </cofactor>
</comment>
<proteinExistence type="predicted"/>
<dbReference type="InterPro" id="IPR000160">
    <property type="entry name" value="GGDEF_dom"/>
</dbReference>
<dbReference type="GO" id="GO:0043709">
    <property type="term" value="P:cell adhesion involved in single-species biofilm formation"/>
    <property type="evidence" value="ECO:0007669"/>
    <property type="project" value="TreeGrafter"/>
</dbReference>
<gene>
    <name evidence="7" type="ORF">HWQ56_14810</name>
</gene>
<dbReference type="GO" id="GO:0005886">
    <property type="term" value="C:plasma membrane"/>
    <property type="evidence" value="ECO:0007669"/>
    <property type="project" value="UniProtKB-SubCell"/>
</dbReference>
<evidence type="ECO:0000256" key="3">
    <source>
        <dbReference type="ARBA" id="ARBA00012528"/>
    </source>
</evidence>
<comment type="catalytic activity">
    <reaction evidence="4">
        <text>2 GTP = 3',3'-c-di-GMP + 2 diphosphate</text>
        <dbReference type="Rhea" id="RHEA:24898"/>
        <dbReference type="ChEBI" id="CHEBI:33019"/>
        <dbReference type="ChEBI" id="CHEBI:37565"/>
        <dbReference type="ChEBI" id="CHEBI:58805"/>
        <dbReference type="EC" id="2.7.7.65"/>
    </reaction>
</comment>
<dbReference type="GO" id="GO:1902201">
    <property type="term" value="P:negative regulation of bacterial-type flagellum-dependent cell motility"/>
    <property type="evidence" value="ECO:0007669"/>
    <property type="project" value="TreeGrafter"/>
</dbReference>
<keyword evidence="5" id="KW-1133">Transmembrane helix</keyword>
<dbReference type="InterPro" id="IPR029787">
    <property type="entry name" value="Nucleotide_cyclase"/>
</dbReference>
<name>A0A7D5H689_9PSED</name>
<dbReference type="RefSeq" id="WP_176570984.1">
    <property type="nucleotide sequence ID" value="NZ_CP056030.1"/>
</dbReference>
<evidence type="ECO:0000313" key="7">
    <source>
        <dbReference type="EMBL" id="QKZ04989.1"/>
    </source>
</evidence>
<comment type="subcellular location">
    <subcellularLocation>
        <location evidence="2">Cell inner membrane</location>
    </subcellularLocation>
</comment>
<feature type="transmembrane region" description="Helical" evidence="5">
    <location>
        <begin position="124"/>
        <end position="140"/>
    </location>
</feature>
<organism evidence="7 8">
    <name type="scientific">Pseudomonas eucalypticola</name>
    <dbReference type="NCBI Taxonomy" id="2599595"/>
    <lineage>
        <taxon>Bacteria</taxon>
        <taxon>Pseudomonadati</taxon>
        <taxon>Pseudomonadota</taxon>
        <taxon>Gammaproteobacteria</taxon>
        <taxon>Pseudomonadales</taxon>
        <taxon>Pseudomonadaceae</taxon>
        <taxon>Pseudomonas</taxon>
    </lineage>
</organism>
<dbReference type="NCBIfam" id="TIGR00254">
    <property type="entry name" value="GGDEF"/>
    <property type="match status" value="1"/>
</dbReference>
<dbReference type="Gene3D" id="3.30.70.270">
    <property type="match status" value="1"/>
</dbReference>
<feature type="transmembrane region" description="Helical" evidence="5">
    <location>
        <begin position="24"/>
        <end position="45"/>
    </location>
</feature>
<dbReference type="KEGG" id="pez:HWQ56_14810"/>
<dbReference type="InterPro" id="IPR050469">
    <property type="entry name" value="Diguanylate_Cyclase"/>
</dbReference>
<evidence type="ECO:0000259" key="6">
    <source>
        <dbReference type="PROSITE" id="PS50887"/>
    </source>
</evidence>
<dbReference type="PANTHER" id="PTHR45138:SF9">
    <property type="entry name" value="DIGUANYLATE CYCLASE DGCM-RELATED"/>
    <property type="match status" value="1"/>
</dbReference>
<dbReference type="InterPro" id="IPR043128">
    <property type="entry name" value="Rev_trsase/Diguanyl_cyclase"/>
</dbReference>
<dbReference type="PROSITE" id="PS50887">
    <property type="entry name" value="GGDEF"/>
    <property type="match status" value="1"/>
</dbReference>
<dbReference type="FunFam" id="3.30.70.270:FF:000001">
    <property type="entry name" value="Diguanylate cyclase domain protein"/>
    <property type="match status" value="1"/>
</dbReference>
<evidence type="ECO:0000256" key="4">
    <source>
        <dbReference type="ARBA" id="ARBA00034247"/>
    </source>
</evidence>
<reference evidence="7 8" key="1">
    <citation type="submission" date="2020-06" db="EMBL/GenBank/DDBJ databases">
        <title>Pseudomonas eucalypticola sp. nov., an endophyte of Eucalyptus dunnii leaves with biocontrol ability of eucalyptus leaf blight.</title>
        <authorList>
            <person name="Liu Y."/>
            <person name="Song Z."/>
            <person name="Zeng H."/>
            <person name="Lu M."/>
            <person name="Wang X."/>
            <person name="Lian X."/>
            <person name="Zhang Q."/>
        </authorList>
    </citation>
    <scope>NUCLEOTIDE SEQUENCE [LARGE SCALE GENOMIC DNA]</scope>
    <source>
        <strain evidence="7 8">NP-1</strain>
    </source>
</reference>
<keyword evidence="5" id="KW-0472">Membrane</keyword>
<dbReference type="SUPFAM" id="SSF55073">
    <property type="entry name" value="Nucleotide cyclase"/>
    <property type="match status" value="1"/>
</dbReference>
<keyword evidence="5" id="KW-0812">Transmembrane</keyword>
<feature type="transmembrane region" description="Helical" evidence="5">
    <location>
        <begin position="51"/>
        <end position="69"/>
    </location>
</feature>
<evidence type="ECO:0000313" key="8">
    <source>
        <dbReference type="Proteomes" id="UP000509568"/>
    </source>
</evidence>
<evidence type="ECO:0000256" key="1">
    <source>
        <dbReference type="ARBA" id="ARBA00001946"/>
    </source>
</evidence>
<evidence type="ECO:0000256" key="5">
    <source>
        <dbReference type="SAM" id="Phobius"/>
    </source>
</evidence>
<dbReference type="EC" id="2.7.7.65" evidence="3"/>
<evidence type="ECO:0000256" key="2">
    <source>
        <dbReference type="ARBA" id="ARBA00004533"/>
    </source>
</evidence>
<dbReference type="EMBL" id="CP056030">
    <property type="protein sequence ID" value="QKZ04989.1"/>
    <property type="molecule type" value="Genomic_DNA"/>
</dbReference>
<dbReference type="Proteomes" id="UP000509568">
    <property type="component" value="Chromosome"/>
</dbReference>
<feature type="domain" description="GGDEF" evidence="6">
    <location>
        <begin position="220"/>
        <end position="352"/>
    </location>
</feature>
<dbReference type="CDD" id="cd01949">
    <property type="entry name" value="GGDEF"/>
    <property type="match status" value="1"/>
</dbReference>
<dbReference type="Pfam" id="PF00990">
    <property type="entry name" value="GGDEF"/>
    <property type="match status" value="1"/>
</dbReference>
<sequence>MNSLSADDRAQVLQDATTQFWKHIVPIVWIAFAIHILLFGLFLFLHVPVLLAANALSILVYVVCLRAIASGRLQTAGMLLSLEILGHAIVATWMVGWDSNFYFYLFFLVPIIAFSFQNAPLRRRGLSLAIMVVAVGGYALRRETGVATAIGDGLTEAFGIGNALTAVALLLHATYLSVRFTLSMQLQLFHTAHRDSLTSLYTRRRVLQRLRQIGTERQAAATAIVLLDVDHFKQINDRHGHDFGDLVLQRVADSIAACVRGTDIAARWGGEEFLVLMPSTTVLEARQVADRVLAHIREHAGQVEGAGLTVTATLAVAALQPGEAFRDALIRADQLLYQGKEAGRDRVMPTNA</sequence>
<dbReference type="PANTHER" id="PTHR45138">
    <property type="entry name" value="REGULATORY COMPONENTS OF SENSORY TRANSDUCTION SYSTEM"/>
    <property type="match status" value="1"/>
</dbReference>
<protein>
    <recommendedName>
        <fullName evidence="3">diguanylate cyclase</fullName>
        <ecNumber evidence="3">2.7.7.65</ecNumber>
    </recommendedName>
</protein>
<dbReference type="SMART" id="SM00267">
    <property type="entry name" value="GGDEF"/>
    <property type="match status" value="1"/>
</dbReference>